<evidence type="ECO:0000259" key="5">
    <source>
        <dbReference type="PROSITE" id="PS50931"/>
    </source>
</evidence>
<dbReference type="NCBIfam" id="NF002964">
    <property type="entry name" value="PRK03635.1"/>
    <property type="match status" value="1"/>
</dbReference>
<dbReference type="OrthoDB" id="8675247at2"/>
<dbReference type="PANTHER" id="PTHR30579:SF2">
    <property type="entry name" value="HTH-TYPE TRANSCRIPTIONAL REGULATOR ARGP"/>
    <property type="match status" value="1"/>
</dbReference>
<feature type="domain" description="HTH lysR-type" evidence="5">
    <location>
        <begin position="3"/>
        <end position="59"/>
    </location>
</feature>
<dbReference type="SUPFAM" id="SSF46785">
    <property type="entry name" value="Winged helix' DNA-binding domain"/>
    <property type="match status" value="1"/>
</dbReference>
<dbReference type="Proteomes" id="UP000037939">
    <property type="component" value="Unassembled WGS sequence"/>
</dbReference>
<comment type="caution">
    <text evidence="6">The sequence shown here is derived from an EMBL/GenBank/DDBJ whole genome shotgun (WGS) entry which is preliminary data.</text>
</comment>
<dbReference type="InterPro" id="IPR000847">
    <property type="entry name" value="LysR_HTH_N"/>
</dbReference>
<dbReference type="InterPro" id="IPR017685">
    <property type="entry name" value="ArgP"/>
</dbReference>
<gene>
    <name evidence="6" type="primary">iciA_2</name>
    <name evidence="6" type="ORF">WG78_20250</name>
</gene>
<dbReference type="GO" id="GO:0003700">
    <property type="term" value="F:DNA-binding transcription factor activity"/>
    <property type="evidence" value="ECO:0007669"/>
    <property type="project" value="InterPro"/>
</dbReference>
<dbReference type="InterPro" id="IPR050176">
    <property type="entry name" value="LTTR"/>
</dbReference>
<protein>
    <submittedName>
        <fullName evidence="6">Chromosome initiation inhibitor</fullName>
    </submittedName>
</protein>
<dbReference type="Pfam" id="PF00126">
    <property type="entry name" value="HTH_1"/>
    <property type="match status" value="1"/>
</dbReference>
<reference evidence="6 7" key="1">
    <citation type="submission" date="2015-07" db="EMBL/GenBank/DDBJ databases">
        <title>Draft genome sequence of the Amantichitinum ursilacus IGB-41, a new chitin-degrading bacterium.</title>
        <authorList>
            <person name="Kirstahler P."/>
            <person name="Guenther M."/>
            <person name="Grumaz C."/>
            <person name="Rupp S."/>
            <person name="Zibek S."/>
            <person name="Sohn K."/>
        </authorList>
    </citation>
    <scope>NUCLEOTIDE SEQUENCE [LARGE SCALE GENOMIC DNA]</scope>
    <source>
        <strain evidence="6 7">IGB-41</strain>
    </source>
</reference>
<evidence type="ECO:0000256" key="2">
    <source>
        <dbReference type="ARBA" id="ARBA00023015"/>
    </source>
</evidence>
<dbReference type="GO" id="GO:0003677">
    <property type="term" value="F:DNA binding"/>
    <property type="evidence" value="ECO:0007669"/>
    <property type="project" value="UniProtKB-KW"/>
</dbReference>
<keyword evidence="3" id="KW-0238">DNA-binding</keyword>
<proteinExistence type="inferred from homology"/>
<evidence type="ECO:0000256" key="3">
    <source>
        <dbReference type="ARBA" id="ARBA00023125"/>
    </source>
</evidence>
<comment type="similarity">
    <text evidence="1">Belongs to the LysR transcriptional regulatory family.</text>
</comment>
<dbReference type="InterPro" id="IPR005119">
    <property type="entry name" value="LysR_subst-bd"/>
</dbReference>
<name>A0A0N0XG55_9NEIS</name>
<keyword evidence="2" id="KW-0805">Transcription regulation</keyword>
<organism evidence="6 7">
    <name type="scientific">Amantichitinum ursilacus</name>
    <dbReference type="NCBI Taxonomy" id="857265"/>
    <lineage>
        <taxon>Bacteria</taxon>
        <taxon>Pseudomonadati</taxon>
        <taxon>Pseudomonadota</taxon>
        <taxon>Betaproteobacteria</taxon>
        <taxon>Neisseriales</taxon>
        <taxon>Chitinibacteraceae</taxon>
        <taxon>Amantichitinum</taxon>
    </lineage>
</organism>
<dbReference type="Pfam" id="PF03466">
    <property type="entry name" value="LysR_substrate"/>
    <property type="match status" value="1"/>
</dbReference>
<keyword evidence="7" id="KW-1185">Reference proteome</keyword>
<evidence type="ECO:0000256" key="4">
    <source>
        <dbReference type="ARBA" id="ARBA00023163"/>
    </source>
</evidence>
<dbReference type="EMBL" id="LAQT01000036">
    <property type="protein sequence ID" value="KPC49691.1"/>
    <property type="molecule type" value="Genomic_DNA"/>
</dbReference>
<evidence type="ECO:0000313" key="6">
    <source>
        <dbReference type="EMBL" id="KPC49691.1"/>
    </source>
</evidence>
<dbReference type="Gene3D" id="1.10.10.10">
    <property type="entry name" value="Winged helix-like DNA-binding domain superfamily/Winged helix DNA-binding domain"/>
    <property type="match status" value="1"/>
</dbReference>
<evidence type="ECO:0000256" key="1">
    <source>
        <dbReference type="ARBA" id="ARBA00009437"/>
    </source>
</evidence>
<dbReference type="PANTHER" id="PTHR30579">
    <property type="entry name" value="TRANSCRIPTIONAL REGULATOR"/>
    <property type="match status" value="1"/>
</dbReference>
<accession>A0A0N0XG55</accession>
<dbReference type="AlphaFoldDB" id="A0A0N0XG55"/>
<evidence type="ECO:0000313" key="7">
    <source>
        <dbReference type="Proteomes" id="UP000037939"/>
    </source>
</evidence>
<dbReference type="NCBIfam" id="TIGR03298">
    <property type="entry name" value="argP"/>
    <property type="match status" value="1"/>
</dbReference>
<dbReference type="Gene3D" id="3.40.190.290">
    <property type="match status" value="1"/>
</dbReference>
<dbReference type="PATRIC" id="fig|857265.3.peg.4146"/>
<dbReference type="PROSITE" id="PS50931">
    <property type="entry name" value="HTH_LYSR"/>
    <property type="match status" value="1"/>
</dbReference>
<keyword evidence="4" id="KW-0804">Transcription</keyword>
<dbReference type="NCBIfam" id="NF009888">
    <property type="entry name" value="PRK13348.1"/>
    <property type="match status" value="1"/>
</dbReference>
<sequence>MKLDYRQTDALLAVIETGSFEEAATRLNVTASAISQRIRALETRLGQPLVVRSRPCRSTAHGQRLLQYLRRTAWLEEDMAAEMAAEAQAPLVMSLALNADSLGTWFVPTLAEVLIREHVLLDVTVEDQDHTYALMEAGMALACITTEAQPMRGCQAEWLGSMRYRMAATPAFAARYFANGLNRDSARHAPVMVYNRKDALQADFLQNHLGLPRSAYPCHYLPSHESYYAAIRHGLGYGLLPDLQMGDALARGDLIDLAPAWPVDLQLYWHAWKVQSPRLESITRQILQAARAVLGGQPQAEAAPSV</sequence>
<dbReference type="InterPro" id="IPR036388">
    <property type="entry name" value="WH-like_DNA-bd_sf"/>
</dbReference>
<dbReference type="InterPro" id="IPR036390">
    <property type="entry name" value="WH_DNA-bd_sf"/>
</dbReference>
<dbReference type="SUPFAM" id="SSF53850">
    <property type="entry name" value="Periplasmic binding protein-like II"/>
    <property type="match status" value="1"/>
</dbReference>